<dbReference type="STRING" id="471821.TGRD_204"/>
<dbReference type="RefSeq" id="WP_015423215.1">
    <property type="nucleotide sequence ID" value="NC_020419.1"/>
</dbReference>
<feature type="transmembrane region" description="Helical" evidence="6">
    <location>
        <begin position="448"/>
        <end position="468"/>
    </location>
</feature>
<feature type="transmembrane region" description="Helical" evidence="6">
    <location>
        <begin position="324"/>
        <end position="343"/>
    </location>
</feature>
<dbReference type="PANTHER" id="PTHR34697">
    <property type="entry name" value="PHOSPHATIDYLGLYCEROL LYSYLTRANSFERASE"/>
    <property type="match status" value="1"/>
</dbReference>
<accession>B1GZK5</accession>
<dbReference type="EMBL" id="AP009510">
    <property type="protein sequence ID" value="BAG13687.1"/>
    <property type="molecule type" value="Genomic_DNA"/>
</dbReference>
<dbReference type="KEGG" id="rsd:TGRD_203"/>
<evidence type="ECO:0000313" key="8">
    <source>
        <dbReference type="EMBL" id="BAG13687.1"/>
    </source>
</evidence>
<keyword evidence="5 6" id="KW-0472">Membrane</keyword>
<dbReference type="HOGENOM" id="CLU_008255_7_0_0"/>
<evidence type="ECO:0000256" key="2">
    <source>
        <dbReference type="ARBA" id="ARBA00022475"/>
    </source>
</evidence>
<feature type="transmembrane region" description="Helical" evidence="6">
    <location>
        <begin position="126"/>
        <end position="149"/>
    </location>
</feature>
<dbReference type="PANTHER" id="PTHR34697:SF2">
    <property type="entry name" value="PHOSPHATIDYLGLYCEROL LYSYLTRANSFERASE"/>
    <property type="match status" value="1"/>
</dbReference>
<evidence type="ECO:0000313" key="9">
    <source>
        <dbReference type="Proteomes" id="UP000001691"/>
    </source>
</evidence>
<comment type="subcellular location">
    <subcellularLocation>
        <location evidence="1">Cell membrane</location>
        <topology evidence="1">Multi-pass membrane protein</topology>
    </subcellularLocation>
</comment>
<dbReference type="Pfam" id="PF09924">
    <property type="entry name" value="LPG_synthase_C"/>
    <property type="match status" value="1"/>
</dbReference>
<feature type="transmembrane region" description="Helical" evidence="6">
    <location>
        <begin position="45"/>
        <end position="72"/>
    </location>
</feature>
<feature type="transmembrane region" description="Helical" evidence="6">
    <location>
        <begin position="203"/>
        <end position="225"/>
    </location>
</feature>
<dbReference type="GO" id="GO:0005886">
    <property type="term" value="C:plasma membrane"/>
    <property type="evidence" value="ECO:0007669"/>
    <property type="project" value="UniProtKB-SubCell"/>
</dbReference>
<keyword evidence="2" id="KW-1003">Cell membrane</keyword>
<keyword evidence="3 6" id="KW-0812">Transmembrane</keyword>
<name>B1GZK5_ENDTX</name>
<evidence type="ECO:0000256" key="1">
    <source>
        <dbReference type="ARBA" id="ARBA00004651"/>
    </source>
</evidence>
<sequence length="856" mass="97993">MRKWIKFIIVPLGFLIFIGALMLLHDQLKDLNYVDIINALKAIPALRITIALFLSLSYYLIFGGYDVIAFKYIGLKVPLSLKDILFTCFISNVLGSNTGYSMLFGGSIRYRLYSVYNVPIVDVTKIIIFSSITIWLGFLTVGGLIFTFAPVSLERMFSFNFTTRTIGLFFIAVLVLYIFLSILRSRPIKIFKWNVAFPNIKIVSSQILLATYDWLIASLILYILMPSGEISYFVLLKAFLVSQLLGIISQVPGGIGVFETAISKLLPNSASNPGVIGGLLAYRAIFYFFPFLIALALLGIFEIMMFIKKFNGKAKIFGKTISSVIIRVIALSSFFAGMIVMFSTSTPFDVVQLKFVINILPAWFANLSHFLLSITAIGLLFVSKTLQLRVKSAWSTACILISFMIVLVLVVGEPPLVLLYLIALLISLLFSKKYFYRDMSILNTAFNAWWFSAIAVGGILSVWIGFFVNRQDTFSWVHLGVFFKNILSTTDAARFLRASLGMGIIIFIAVLEQISRNLFKKPVSFTKRDIKNIVDSSDYTYSFNALASDKSYIVNDEKDAFIMYAKSKGSLIALGDPIGKSERRNELLWQFKEIADNALAKPAFIGVDHKYMQIYDDIGLDTFNIGQEARVPLITFDKRDNRFEYFCSLEKDIEDSGFKYQIMNAGQFGQYKEIFAKINEEWEKNTNYLERNFIPGKYDESYMNDMDFGILEKAGKIYAFSIIIKTKNKCELSSEVVRYIKCDHNVFAYVVFKNILWAKQNEYDWFNLGFAYSPAVNSDGGVIRHFAKMFMFAEHFDYNLVFLRKFKDKFYPVWRNKYIAVSPDKYIVTFIKNFTTLISPLRMVDEKHLFRRFFKR</sequence>
<dbReference type="GO" id="GO:0016755">
    <property type="term" value="F:aminoacyltransferase activity"/>
    <property type="evidence" value="ECO:0007669"/>
    <property type="project" value="TreeGrafter"/>
</dbReference>
<dbReference type="GO" id="GO:0055091">
    <property type="term" value="P:phospholipid homeostasis"/>
    <property type="evidence" value="ECO:0007669"/>
    <property type="project" value="TreeGrafter"/>
</dbReference>
<protein>
    <submittedName>
        <fullName evidence="8">Phosphatidylglycerol lysyltransferase</fullName>
    </submittedName>
</protein>
<feature type="transmembrane region" description="Helical" evidence="6">
    <location>
        <begin position="232"/>
        <end position="255"/>
    </location>
</feature>
<evidence type="ECO:0000259" key="7">
    <source>
        <dbReference type="Pfam" id="PF09924"/>
    </source>
</evidence>
<dbReference type="Proteomes" id="UP000001691">
    <property type="component" value="Chromosome"/>
</dbReference>
<feature type="transmembrane region" description="Helical" evidence="6">
    <location>
        <begin position="275"/>
        <end position="303"/>
    </location>
</feature>
<feature type="transmembrane region" description="Helical" evidence="6">
    <location>
        <begin position="363"/>
        <end position="382"/>
    </location>
</feature>
<feature type="transmembrane region" description="Helical" evidence="6">
    <location>
        <begin position="7"/>
        <end position="25"/>
    </location>
</feature>
<feature type="transmembrane region" description="Helical" evidence="6">
    <location>
        <begin position="492"/>
        <end position="511"/>
    </location>
</feature>
<evidence type="ECO:0000256" key="4">
    <source>
        <dbReference type="ARBA" id="ARBA00022989"/>
    </source>
</evidence>
<feature type="domain" description="Phosphatidylglycerol lysyltransferase C-terminal" evidence="7">
    <location>
        <begin position="537"/>
        <end position="820"/>
    </location>
</feature>
<feature type="transmembrane region" description="Helical" evidence="6">
    <location>
        <begin position="84"/>
        <end position="106"/>
    </location>
</feature>
<gene>
    <name evidence="8" type="ordered locus">TGRD_203</name>
</gene>
<keyword evidence="9" id="KW-1185">Reference proteome</keyword>
<reference evidence="9" key="1">
    <citation type="journal article" date="2008" name="Proc. Natl. Acad. Sci. U.S.A.">
        <title>Complete genome of the uncultured termite group 1 bacteria in a single host protist cell.</title>
        <authorList>
            <person name="Hongoh Y."/>
            <person name="Sharma V.K."/>
            <person name="Prakash T."/>
            <person name="Noda S."/>
            <person name="Taylor T.D."/>
            <person name="Kudo T."/>
            <person name="Sakaki Y."/>
            <person name="Toyoda A."/>
            <person name="Hattori M."/>
            <person name="Ohkuma M."/>
        </authorList>
    </citation>
    <scope>NUCLEOTIDE SEQUENCE [LARGE SCALE GENOMIC DNA]</scope>
    <source>
        <strain evidence="9">Rs-D17 genomovar Ri2008</strain>
    </source>
</reference>
<evidence type="ECO:0000256" key="3">
    <source>
        <dbReference type="ARBA" id="ARBA00022692"/>
    </source>
</evidence>
<dbReference type="InterPro" id="IPR051211">
    <property type="entry name" value="PG_lysyltransferase"/>
</dbReference>
<dbReference type="InterPro" id="IPR024320">
    <property type="entry name" value="LPG_synthase_C"/>
</dbReference>
<organism evidence="8 9">
    <name type="scientific">Endomicrobium trichonymphae</name>
    <dbReference type="NCBI Taxonomy" id="1408204"/>
    <lineage>
        <taxon>Bacteria</taxon>
        <taxon>Pseudomonadati</taxon>
        <taxon>Elusimicrobiota</taxon>
        <taxon>Endomicrobiia</taxon>
        <taxon>Endomicrobiales</taxon>
        <taxon>Endomicrobiaceae</taxon>
        <taxon>Candidatus Endomicrobiellum</taxon>
    </lineage>
</organism>
<feature type="transmembrane region" description="Helical" evidence="6">
    <location>
        <begin position="161"/>
        <end position="183"/>
    </location>
</feature>
<evidence type="ECO:0000256" key="5">
    <source>
        <dbReference type="ARBA" id="ARBA00023136"/>
    </source>
</evidence>
<proteinExistence type="predicted"/>
<evidence type="ECO:0000256" key="6">
    <source>
        <dbReference type="SAM" id="Phobius"/>
    </source>
</evidence>
<keyword evidence="4 6" id="KW-1133">Transmembrane helix</keyword>
<dbReference type="AlphaFoldDB" id="B1GZK5"/>